<sequence length="112" mass="13145">MCKTILEGFLANRNRFTMNDESNLLTDYIKEVMARKSEVEKENAMKSMSNIYEDAYYRSLMEQLGDYYDITEPLLIICDNICKYHYIELYPCGWDENSEGIWIRPSVAPTSS</sequence>
<name>A0A6C0LLM7_9ZZZZ</name>
<reference evidence="1" key="1">
    <citation type="journal article" date="2020" name="Nature">
        <title>Giant virus diversity and host interactions through global metagenomics.</title>
        <authorList>
            <person name="Schulz F."/>
            <person name="Roux S."/>
            <person name="Paez-Espino D."/>
            <person name="Jungbluth S."/>
            <person name="Walsh D.A."/>
            <person name="Denef V.J."/>
            <person name="McMahon K.D."/>
            <person name="Konstantinidis K.T."/>
            <person name="Eloe-Fadrosh E.A."/>
            <person name="Kyrpides N.C."/>
            <person name="Woyke T."/>
        </authorList>
    </citation>
    <scope>NUCLEOTIDE SEQUENCE</scope>
    <source>
        <strain evidence="1">GVMAG-M-3300027963-21</strain>
    </source>
</reference>
<organism evidence="1">
    <name type="scientific">viral metagenome</name>
    <dbReference type="NCBI Taxonomy" id="1070528"/>
    <lineage>
        <taxon>unclassified sequences</taxon>
        <taxon>metagenomes</taxon>
        <taxon>organismal metagenomes</taxon>
    </lineage>
</organism>
<evidence type="ECO:0000313" key="1">
    <source>
        <dbReference type="EMBL" id="QHU31447.1"/>
    </source>
</evidence>
<protein>
    <submittedName>
        <fullName evidence="1">Uncharacterized protein</fullName>
    </submittedName>
</protein>
<proteinExistence type="predicted"/>
<dbReference type="AlphaFoldDB" id="A0A6C0LLM7"/>
<dbReference type="EMBL" id="MN740527">
    <property type="protein sequence ID" value="QHU31447.1"/>
    <property type="molecule type" value="Genomic_DNA"/>
</dbReference>
<accession>A0A6C0LLM7</accession>